<organism evidence="5">
    <name type="scientific">Aceria tosichella</name>
    <name type="common">wheat curl mite</name>
    <dbReference type="NCBI Taxonomy" id="561515"/>
    <lineage>
        <taxon>Eukaryota</taxon>
        <taxon>Metazoa</taxon>
        <taxon>Ecdysozoa</taxon>
        <taxon>Arthropoda</taxon>
        <taxon>Chelicerata</taxon>
        <taxon>Arachnida</taxon>
        <taxon>Acari</taxon>
        <taxon>Acariformes</taxon>
        <taxon>Trombidiformes</taxon>
        <taxon>Prostigmata</taxon>
        <taxon>Eupodina</taxon>
        <taxon>Eriophyoidea</taxon>
        <taxon>Eriophyidae</taxon>
        <taxon>Eriophyinae</taxon>
        <taxon>Aceriini</taxon>
        <taxon>Aceria</taxon>
    </lineage>
</organism>
<dbReference type="EMBL" id="GGYP01000131">
    <property type="protein sequence ID" value="MDE44902.1"/>
    <property type="molecule type" value="Transcribed_RNA"/>
</dbReference>
<dbReference type="InterPro" id="IPR000073">
    <property type="entry name" value="AB_hydrolase_1"/>
</dbReference>
<evidence type="ECO:0000259" key="4">
    <source>
        <dbReference type="Pfam" id="PF00561"/>
    </source>
</evidence>
<feature type="domain" description="AB hydrolase-1" evidence="4">
    <location>
        <begin position="136"/>
        <end position="505"/>
    </location>
</feature>
<keyword evidence="1" id="KW-0442">Lipid degradation</keyword>
<keyword evidence="2" id="KW-0443">Lipid metabolism</keyword>
<sequence length="535" mass="59484">MSTKLRPLGPRSILIILLGQFASIAAATQQKPHETAKVLTDCGFIAREYEYVSQDSVMLSIVRGTNPLFNGGEHGLDNKQPIIFLQGTTLGSSLALENSQNVKPRDFSHLDVNDHSRAQLIQEIGSDPSARNFLFLALNFGHEVWILNRRGFSGSRRRLKDKNRTLADAMRAVPDTIFGFKYIGDPALTGGLISGRPRAKRSLPGFDANAWLTDEMTRLLNQSSKIQDKARALFAPLSLVKMPEGMLLFTDEQFQQEFIETFNPDFWNFSLDEQAKYDLPATIDFVLEKTGKKKVHLVGLSCGGAIILLAHAENPKLAEKVGASVLWAPSVNLGSGSDIVFQLSYIVPFTQGIVGPLPALFLNRPLQTIFQRYCKSSPQALRTCNLMYDSAYGRGASQSTLGPIWWTNTFVSSPSNELKHLGQMAHTNLTCKFNYNTPKKNLEVYGQPSAPCYNFSRIETPNLFFYVSDDDRLVSVEDIDATLEQLSVSYHLEHISEEGLHFSHLGYIVHKQNTRVAVVPTLKNIASVEAKDALN</sequence>
<dbReference type="SUPFAM" id="SSF53474">
    <property type="entry name" value="alpha/beta-Hydrolases"/>
    <property type="match status" value="1"/>
</dbReference>
<accession>A0A6G1S4L0</accession>
<dbReference type="PANTHER" id="PTHR11005">
    <property type="entry name" value="LYSOSOMAL ACID LIPASE-RELATED"/>
    <property type="match status" value="1"/>
</dbReference>
<protein>
    <submittedName>
        <fullName evidence="5">Gastric triacylglycerol lipase</fullName>
    </submittedName>
</protein>
<name>A0A6G1S4L0_9ACAR</name>
<keyword evidence="3" id="KW-0732">Signal</keyword>
<dbReference type="Pfam" id="PF00561">
    <property type="entry name" value="Abhydrolase_1"/>
    <property type="match status" value="1"/>
</dbReference>
<evidence type="ECO:0000256" key="2">
    <source>
        <dbReference type="ARBA" id="ARBA00023098"/>
    </source>
</evidence>
<dbReference type="GO" id="GO:0016042">
    <property type="term" value="P:lipid catabolic process"/>
    <property type="evidence" value="ECO:0007669"/>
    <property type="project" value="UniProtKB-KW"/>
</dbReference>
<feature type="chain" id="PRO_5026203105" evidence="3">
    <location>
        <begin position="28"/>
        <end position="535"/>
    </location>
</feature>
<dbReference type="Gene3D" id="3.40.50.1820">
    <property type="entry name" value="alpha/beta hydrolase"/>
    <property type="match status" value="1"/>
</dbReference>
<reference evidence="5" key="1">
    <citation type="submission" date="2018-10" db="EMBL/GenBank/DDBJ databases">
        <title>Transcriptome assembly of Aceria tosichella (Wheat curl mite) Type 2.</title>
        <authorList>
            <person name="Scully E.D."/>
            <person name="Geib S.M."/>
            <person name="Palmer N.A."/>
            <person name="Gupta A.K."/>
            <person name="Sarath G."/>
            <person name="Tatineni S."/>
        </authorList>
    </citation>
    <scope>NUCLEOTIDE SEQUENCE</scope>
    <source>
        <strain evidence="5">LincolnNE</strain>
    </source>
</reference>
<gene>
    <name evidence="5" type="primary">LIPF_4</name>
    <name evidence="5" type="ORF">g.18337</name>
</gene>
<evidence type="ECO:0000256" key="3">
    <source>
        <dbReference type="SAM" id="SignalP"/>
    </source>
</evidence>
<dbReference type="InterPro" id="IPR029058">
    <property type="entry name" value="AB_hydrolase_fold"/>
</dbReference>
<dbReference type="AlphaFoldDB" id="A0A6G1S4L0"/>
<evidence type="ECO:0000313" key="5">
    <source>
        <dbReference type="EMBL" id="MDE44902.1"/>
    </source>
</evidence>
<proteinExistence type="predicted"/>
<evidence type="ECO:0000256" key="1">
    <source>
        <dbReference type="ARBA" id="ARBA00022963"/>
    </source>
</evidence>
<feature type="signal peptide" evidence="3">
    <location>
        <begin position="1"/>
        <end position="27"/>
    </location>
</feature>